<sequence>AAYKHVRFCEQNRGACYRVNVQGARNAYTVAGERRFVFLSSDKAIEPECVMGKAKATVESDLRRHRSNANIVRFGNVLGSRGSILPAVIRYRDLQQPIPMTDPKMTRFFMPITEAVWIIGQALNAPEGGQVFTTATPRSARIGKFIAVCRALLAPAHPIATVGKRPGEKMHEKLITNDGELIQSDDERFIMEHVDIVHMVEGTLNLNRACVA</sequence>
<evidence type="ECO:0000256" key="1">
    <source>
        <dbReference type="ARBA" id="ARBA00007430"/>
    </source>
</evidence>
<reference evidence="3" key="1">
    <citation type="journal article" date="2014" name="Front. Microbiol.">
        <title>High frequency of phylogenetically diverse reductive dehalogenase-homologous genes in deep subseafloor sedimentary metagenomes.</title>
        <authorList>
            <person name="Kawai M."/>
            <person name="Futagami T."/>
            <person name="Toyoda A."/>
            <person name="Takaki Y."/>
            <person name="Nishi S."/>
            <person name="Hori S."/>
            <person name="Arai W."/>
            <person name="Tsubouchi T."/>
            <person name="Morono Y."/>
            <person name="Uchiyama I."/>
            <person name="Ito T."/>
            <person name="Fujiyama A."/>
            <person name="Inagaki F."/>
            <person name="Takami H."/>
        </authorList>
    </citation>
    <scope>NUCLEOTIDE SEQUENCE</scope>
    <source>
        <strain evidence="3">Expedition CK06-06</strain>
    </source>
</reference>
<dbReference type="AlphaFoldDB" id="X0X498"/>
<dbReference type="InterPro" id="IPR051203">
    <property type="entry name" value="Polysaccharide_Synthase-Rel"/>
</dbReference>
<feature type="non-terminal residue" evidence="3">
    <location>
        <position position="1"/>
    </location>
</feature>
<accession>X0X498</accession>
<feature type="domain" description="Polysaccharide biosynthesis protein CapD-like" evidence="2">
    <location>
        <begin position="1"/>
        <end position="188"/>
    </location>
</feature>
<protein>
    <recommendedName>
        <fullName evidence="2">Polysaccharide biosynthesis protein CapD-like domain-containing protein</fullName>
    </recommendedName>
</protein>
<dbReference type="Gene3D" id="3.40.50.720">
    <property type="entry name" value="NAD(P)-binding Rossmann-like Domain"/>
    <property type="match status" value="1"/>
</dbReference>
<name>X0X498_9ZZZZ</name>
<evidence type="ECO:0000313" key="3">
    <source>
        <dbReference type="EMBL" id="GAG37855.1"/>
    </source>
</evidence>
<comment type="caution">
    <text evidence="3">The sequence shown here is derived from an EMBL/GenBank/DDBJ whole genome shotgun (WGS) entry which is preliminary data.</text>
</comment>
<dbReference type="EMBL" id="BARS01044594">
    <property type="protein sequence ID" value="GAG37855.1"/>
    <property type="molecule type" value="Genomic_DNA"/>
</dbReference>
<dbReference type="SUPFAM" id="SSF51735">
    <property type="entry name" value="NAD(P)-binding Rossmann-fold domains"/>
    <property type="match status" value="1"/>
</dbReference>
<organism evidence="3">
    <name type="scientific">marine sediment metagenome</name>
    <dbReference type="NCBI Taxonomy" id="412755"/>
    <lineage>
        <taxon>unclassified sequences</taxon>
        <taxon>metagenomes</taxon>
        <taxon>ecological metagenomes</taxon>
    </lineage>
</organism>
<evidence type="ECO:0000259" key="2">
    <source>
        <dbReference type="Pfam" id="PF02719"/>
    </source>
</evidence>
<comment type="similarity">
    <text evidence="1">Belongs to the polysaccharide synthase family.</text>
</comment>
<dbReference type="PANTHER" id="PTHR43318:SF1">
    <property type="entry name" value="POLYSACCHARIDE BIOSYNTHESIS PROTEIN EPSC-RELATED"/>
    <property type="match status" value="1"/>
</dbReference>
<dbReference type="Pfam" id="PF02719">
    <property type="entry name" value="Polysacc_synt_2"/>
    <property type="match status" value="1"/>
</dbReference>
<dbReference type="InterPro" id="IPR003869">
    <property type="entry name" value="Polysac_CapD-like"/>
</dbReference>
<dbReference type="PANTHER" id="PTHR43318">
    <property type="entry name" value="UDP-N-ACETYLGLUCOSAMINE 4,6-DEHYDRATASE"/>
    <property type="match status" value="1"/>
</dbReference>
<dbReference type="InterPro" id="IPR036291">
    <property type="entry name" value="NAD(P)-bd_dom_sf"/>
</dbReference>
<gene>
    <name evidence="3" type="ORF">S01H1_67343</name>
</gene>
<proteinExistence type="inferred from homology"/>